<dbReference type="EMBL" id="ML993959">
    <property type="protein sequence ID" value="KAF2201833.1"/>
    <property type="molecule type" value="Genomic_DNA"/>
</dbReference>
<dbReference type="Pfam" id="PF00931">
    <property type="entry name" value="NB-ARC"/>
    <property type="match status" value="1"/>
</dbReference>
<accession>A0A9P4MW65</accession>
<sequence length="964" mass="109332">MASSKQQLYCTDYHVAWICPVADIELLPARLMLDEEHAAPPYDTHYDDNTYIFGMISGHTIVVVTCSQGETGNVNAGRLTGSMFKTFPNIRMTVLVGIGGGIPRSSISKDSLNDIHLGDVVVGWPGDGKPACVSYDRGRSKANGQFEIVGTMQNPDWKLTNALSILTTDHESGRTKFNDQLARLQHYSKFAHPGLEHDRLFKADYHHIGEYGSNCAACDKNELVQRPPRTEKDKSKLVFHRGRISTGNSVIQDGQLRDQISARCGEALCIEMEAAGVDMNRKCLVIRGISDYADTYKDDIWRSHAAGNTAAFTRELLCRIQPNVNKEIKGVVEGPWFVPFSKPKFFVGRETELDQLSSHILSEGCQRLGIYGLGGCGKTALALECAYRTKQQQPTRAILWVPVISRESFEQAYREIEELLHIPGIADEKADVKRLVKAKLSDEGFGQWLMIVDNADDVSVLFDPIGEGDNADRLINCLPRSRKGSIIFTTRTREVAIKLAESNVIALGKLEQPDAKEMLRKRLIPEHQHQLEDGKTVDKFLDMPTFLALAIVQAVAFVNTNGISLSEYILIFRENEGHATDLLHKEFEDQSRYRDANNPVATTWYISFEQIRKRNELAATHLSFMACTANNDIPTSMLLPSPSKVEQIEAIGILKAYTFITERDTQKAFDVHPLVHLAMRGWLKANNQWNYWTERTLLRLVDIVPLGDYNTREIWTTYLPHALDVVYLPEIYGVEARILLLDRIGHCEWTLGRYKTAEKMHREMLALREKVSGKEHPFTLTTMNNLAHILNDQGKYAEAEKVHREMLALIEKMLGKEHLFTLTTMNNLADTLGGRRKYAEAKKMHREMLALREKVSEKEHPFTLTTMNNLAHILSDQGKYGEAEKMHRETLALREETLGMEHPDTLSSVHHLAYLLQTQKRYVEASILYTRAYKSYERTFGPQDSRKISCLNNYTAMQRMVEQQ</sequence>
<dbReference type="InterPro" id="IPR011990">
    <property type="entry name" value="TPR-like_helical_dom_sf"/>
</dbReference>
<dbReference type="InterPro" id="IPR027417">
    <property type="entry name" value="P-loop_NTPase"/>
</dbReference>
<dbReference type="SUPFAM" id="SSF48452">
    <property type="entry name" value="TPR-like"/>
    <property type="match status" value="2"/>
</dbReference>
<dbReference type="Pfam" id="PF13374">
    <property type="entry name" value="TPR_10"/>
    <property type="match status" value="1"/>
</dbReference>
<protein>
    <submittedName>
        <fullName evidence="2">Kinesin light chain</fullName>
    </submittedName>
</protein>
<dbReference type="SUPFAM" id="SSF52540">
    <property type="entry name" value="P-loop containing nucleoside triphosphate hydrolases"/>
    <property type="match status" value="1"/>
</dbReference>
<dbReference type="Gene3D" id="3.40.50.1580">
    <property type="entry name" value="Nucleoside phosphorylase domain"/>
    <property type="match status" value="1"/>
</dbReference>
<evidence type="ECO:0000313" key="3">
    <source>
        <dbReference type="Proteomes" id="UP000799536"/>
    </source>
</evidence>
<evidence type="ECO:0000259" key="1">
    <source>
        <dbReference type="Pfam" id="PF00931"/>
    </source>
</evidence>
<proteinExistence type="predicted"/>
<comment type="caution">
    <text evidence="2">The sequence shown here is derived from an EMBL/GenBank/DDBJ whole genome shotgun (WGS) entry which is preliminary data.</text>
</comment>
<dbReference type="PANTHER" id="PTHR46082">
    <property type="entry name" value="ATP/GTP-BINDING PROTEIN-RELATED"/>
    <property type="match status" value="1"/>
</dbReference>
<reference evidence="2" key="1">
    <citation type="journal article" date="2020" name="Stud. Mycol.">
        <title>101 Dothideomycetes genomes: a test case for predicting lifestyles and emergence of pathogens.</title>
        <authorList>
            <person name="Haridas S."/>
            <person name="Albert R."/>
            <person name="Binder M."/>
            <person name="Bloem J."/>
            <person name="Labutti K."/>
            <person name="Salamov A."/>
            <person name="Andreopoulos B."/>
            <person name="Baker S."/>
            <person name="Barry K."/>
            <person name="Bills G."/>
            <person name="Bluhm B."/>
            <person name="Cannon C."/>
            <person name="Castanera R."/>
            <person name="Culley D."/>
            <person name="Daum C."/>
            <person name="Ezra D."/>
            <person name="Gonzalez J."/>
            <person name="Henrissat B."/>
            <person name="Kuo A."/>
            <person name="Liang C."/>
            <person name="Lipzen A."/>
            <person name="Lutzoni F."/>
            <person name="Magnuson J."/>
            <person name="Mondo S."/>
            <person name="Nolan M."/>
            <person name="Ohm R."/>
            <person name="Pangilinan J."/>
            <person name="Park H.-J."/>
            <person name="Ramirez L."/>
            <person name="Alfaro M."/>
            <person name="Sun H."/>
            <person name="Tritt A."/>
            <person name="Yoshinaga Y."/>
            <person name="Zwiers L.-H."/>
            <person name="Turgeon B."/>
            <person name="Goodwin S."/>
            <person name="Spatafora J."/>
            <person name="Crous P."/>
            <person name="Grigoriev I."/>
        </authorList>
    </citation>
    <scope>NUCLEOTIDE SEQUENCE</scope>
    <source>
        <strain evidence="2">ATCC 74209</strain>
    </source>
</reference>
<evidence type="ECO:0000313" key="2">
    <source>
        <dbReference type="EMBL" id="KAF2201833.1"/>
    </source>
</evidence>
<gene>
    <name evidence="2" type="ORF">GQ43DRAFT_486258</name>
</gene>
<dbReference type="InterPro" id="IPR002182">
    <property type="entry name" value="NB-ARC"/>
</dbReference>
<dbReference type="InterPro" id="IPR053137">
    <property type="entry name" value="NLR-like"/>
</dbReference>
<dbReference type="Pfam" id="PF13424">
    <property type="entry name" value="TPR_12"/>
    <property type="match status" value="2"/>
</dbReference>
<dbReference type="GO" id="GO:0003824">
    <property type="term" value="F:catalytic activity"/>
    <property type="evidence" value="ECO:0007669"/>
    <property type="project" value="InterPro"/>
</dbReference>
<dbReference type="PANTHER" id="PTHR46082:SF6">
    <property type="entry name" value="AAA+ ATPASE DOMAIN-CONTAINING PROTEIN-RELATED"/>
    <property type="match status" value="1"/>
</dbReference>
<name>A0A9P4MW65_9PLEO</name>
<dbReference type="Gene3D" id="1.25.40.10">
    <property type="entry name" value="Tetratricopeptide repeat domain"/>
    <property type="match status" value="1"/>
</dbReference>
<dbReference type="GO" id="GO:0009116">
    <property type="term" value="P:nucleoside metabolic process"/>
    <property type="evidence" value="ECO:0007669"/>
    <property type="project" value="InterPro"/>
</dbReference>
<dbReference type="Proteomes" id="UP000799536">
    <property type="component" value="Unassembled WGS sequence"/>
</dbReference>
<dbReference type="InterPro" id="IPR035994">
    <property type="entry name" value="Nucleoside_phosphorylase_sf"/>
</dbReference>
<keyword evidence="3" id="KW-1185">Reference proteome</keyword>
<dbReference type="InterPro" id="IPR019734">
    <property type="entry name" value="TPR_rpt"/>
</dbReference>
<feature type="domain" description="NB-ARC" evidence="1">
    <location>
        <begin position="350"/>
        <end position="524"/>
    </location>
</feature>
<dbReference type="SMART" id="SM00028">
    <property type="entry name" value="TPR"/>
    <property type="match status" value="4"/>
</dbReference>
<dbReference type="AlphaFoldDB" id="A0A9P4MW65"/>
<dbReference type="OrthoDB" id="626167at2759"/>
<dbReference type="Gene3D" id="3.40.50.300">
    <property type="entry name" value="P-loop containing nucleotide triphosphate hydrolases"/>
    <property type="match status" value="1"/>
</dbReference>
<organism evidence="2 3">
    <name type="scientific">Delitschia confertaspora ATCC 74209</name>
    <dbReference type="NCBI Taxonomy" id="1513339"/>
    <lineage>
        <taxon>Eukaryota</taxon>
        <taxon>Fungi</taxon>
        <taxon>Dikarya</taxon>
        <taxon>Ascomycota</taxon>
        <taxon>Pezizomycotina</taxon>
        <taxon>Dothideomycetes</taxon>
        <taxon>Pleosporomycetidae</taxon>
        <taxon>Pleosporales</taxon>
        <taxon>Delitschiaceae</taxon>
        <taxon>Delitschia</taxon>
    </lineage>
</organism>
<dbReference type="SUPFAM" id="SSF53167">
    <property type="entry name" value="Purine and uridine phosphorylases"/>
    <property type="match status" value="1"/>
</dbReference>
<dbReference type="GO" id="GO:0043531">
    <property type="term" value="F:ADP binding"/>
    <property type="evidence" value="ECO:0007669"/>
    <property type="project" value="InterPro"/>
</dbReference>